<dbReference type="Gene3D" id="2.60.40.640">
    <property type="match status" value="1"/>
</dbReference>
<dbReference type="PANTHER" id="PTHR11188:SF17">
    <property type="entry name" value="FI21816P1"/>
    <property type="match status" value="1"/>
</dbReference>
<dbReference type="PANTHER" id="PTHR11188">
    <property type="entry name" value="ARRESTIN DOMAIN CONTAINING PROTEIN"/>
    <property type="match status" value="1"/>
</dbReference>
<dbReference type="InterPro" id="IPR014752">
    <property type="entry name" value="Arrestin-like_C"/>
</dbReference>
<reference evidence="2" key="1">
    <citation type="submission" date="2021-12" db="EMBL/GenBank/DDBJ databases">
        <title>Prjna785345.</title>
        <authorList>
            <person name="Rujirawat T."/>
            <person name="Krajaejun T."/>
        </authorList>
    </citation>
    <scope>NUCLEOTIDE SEQUENCE</scope>
    <source>
        <strain evidence="2">Pi057C3</strain>
    </source>
</reference>
<dbReference type="GO" id="GO:0015031">
    <property type="term" value="P:protein transport"/>
    <property type="evidence" value="ECO:0007669"/>
    <property type="project" value="TreeGrafter"/>
</dbReference>
<dbReference type="InterPro" id="IPR011021">
    <property type="entry name" value="Arrestin-like_N"/>
</dbReference>
<proteinExistence type="predicted"/>
<evidence type="ECO:0000313" key="3">
    <source>
        <dbReference type="Proteomes" id="UP001209570"/>
    </source>
</evidence>
<dbReference type="Proteomes" id="UP001209570">
    <property type="component" value="Unassembled WGS sequence"/>
</dbReference>
<keyword evidence="3" id="KW-1185">Reference proteome</keyword>
<organism evidence="2 3">
    <name type="scientific">Pythium insidiosum</name>
    <name type="common">Pythiosis disease agent</name>
    <dbReference type="NCBI Taxonomy" id="114742"/>
    <lineage>
        <taxon>Eukaryota</taxon>
        <taxon>Sar</taxon>
        <taxon>Stramenopiles</taxon>
        <taxon>Oomycota</taxon>
        <taxon>Peronosporomycetes</taxon>
        <taxon>Pythiales</taxon>
        <taxon>Pythiaceae</taxon>
        <taxon>Pythium</taxon>
    </lineage>
</organism>
<gene>
    <name evidence="2" type="ORF">P43SY_010635</name>
</gene>
<dbReference type="AlphaFoldDB" id="A0AAD5M0C1"/>
<comment type="caution">
    <text evidence="2">The sequence shown here is derived from an EMBL/GenBank/DDBJ whole genome shotgun (WGS) entry which is preliminary data.</text>
</comment>
<dbReference type="Pfam" id="PF00339">
    <property type="entry name" value="Arrestin_N"/>
    <property type="match status" value="1"/>
</dbReference>
<dbReference type="EMBL" id="JAKCXM010001184">
    <property type="protein sequence ID" value="KAJ0391252.1"/>
    <property type="molecule type" value="Genomic_DNA"/>
</dbReference>
<protein>
    <recommendedName>
        <fullName evidence="1">Arrestin-like N-terminal domain-containing protein</fullName>
    </recommendedName>
</protein>
<feature type="domain" description="Arrestin-like N-terminal" evidence="1">
    <location>
        <begin position="22"/>
        <end position="144"/>
    </location>
</feature>
<evidence type="ECO:0000313" key="2">
    <source>
        <dbReference type="EMBL" id="KAJ0391252.1"/>
    </source>
</evidence>
<dbReference type="InterPro" id="IPR014756">
    <property type="entry name" value="Ig_E-set"/>
</dbReference>
<dbReference type="InterPro" id="IPR050357">
    <property type="entry name" value="Arrestin_domain-protein"/>
</dbReference>
<dbReference type="SUPFAM" id="SSF81296">
    <property type="entry name" value="E set domains"/>
    <property type="match status" value="1"/>
</dbReference>
<sequence length="209" mass="22662">MGKVTKALGFDQKGSITISLERKTVLGGDTLVGSIAVTISEAVKVNALLLNVVGKEVVAYTCPDPRNDDQPRRHHSKRHCLKDKTVVTKIATTLAPGSYSYPFEYHLAEDLPGSFAVSGINHGVNYQNVCASIEYKAKAVLDVDGILGRDLRGSCKFTVHQRFSGPVKPNLDSIRKTVRYLCCINKGVIDIAVAMDKNKSSSSSAALRR</sequence>
<name>A0AAD5M0C1_PYTIN</name>
<dbReference type="GO" id="GO:0005737">
    <property type="term" value="C:cytoplasm"/>
    <property type="evidence" value="ECO:0007669"/>
    <property type="project" value="TreeGrafter"/>
</dbReference>
<evidence type="ECO:0000259" key="1">
    <source>
        <dbReference type="Pfam" id="PF00339"/>
    </source>
</evidence>
<accession>A0AAD5M0C1</accession>